<feature type="domain" description="MADF" evidence="1">
    <location>
        <begin position="21"/>
        <end position="57"/>
    </location>
</feature>
<protein>
    <recommendedName>
        <fullName evidence="1">MADF domain-containing protein</fullName>
    </recommendedName>
</protein>
<proteinExistence type="predicted"/>
<dbReference type="Proteomes" id="UP000078492">
    <property type="component" value="Unassembled WGS sequence"/>
</dbReference>
<dbReference type="Pfam" id="PF10545">
    <property type="entry name" value="MADF_DNA_bdg"/>
    <property type="match status" value="1"/>
</dbReference>
<dbReference type="InterPro" id="IPR006578">
    <property type="entry name" value="MADF-dom"/>
</dbReference>
<evidence type="ECO:0000313" key="2">
    <source>
        <dbReference type="EMBL" id="KYN15704.1"/>
    </source>
</evidence>
<gene>
    <name evidence="2" type="ORF">ALC57_12000</name>
</gene>
<evidence type="ECO:0000259" key="1">
    <source>
        <dbReference type="Pfam" id="PF10545"/>
    </source>
</evidence>
<dbReference type="EMBL" id="KQ980514">
    <property type="protein sequence ID" value="KYN15704.1"/>
    <property type="molecule type" value="Genomic_DNA"/>
</dbReference>
<keyword evidence="3" id="KW-1185">Reference proteome</keyword>
<reference evidence="2 3" key="1">
    <citation type="submission" date="2015-09" db="EMBL/GenBank/DDBJ databases">
        <title>Trachymyrmex cornetzi WGS genome.</title>
        <authorList>
            <person name="Nygaard S."/>
            <person name="Hu H."/>
            <person name="Boomsma J."/>
            <person name="Zhang G."/>
        </authorList>
    </citation>
    <scope>NUCLEOTIDE SEQUENCE [LARGE SCALE GENOMIC DNA]</scope>
    <source>
        <strain evidence="2">Tcor2-1</strain>
        <tissue evidence="2">Whole body</tissue>
    </source>
</reference>
<sequence>MDDQNQDLTYEYCEEDTDTTLIDLVKNFPYLYDKSQTDFKNTRKKDFAWLEISSLLKLTGNFLYN</sequence>
<name>A0A151J1H0_9HYME</name>
<accession>A0A151J1H0</accession>
<evidence type="ECO:0000313" key="3">
    <source>
        <dbReference type="Proteomes" id="UP000078492"/>
    </source>
</evidence>
<dbReference type="AlphaFoldDB" id="A0A151J1H0"/>
<organism evidence="2 3">
    <name type="scientific">Trachymyrmex cornetzi</name>
    <dbReference type="NCBI Taxonomy" id="471704"/>
    <lineage>
        <taxon>Eukaryota</taxon>
        <taxon>Metazoa</taxon>
        <taxon>Ecdysozoa</taxon>
        <taxon>Arthropoda</taxon>
        <taxon>Hexapoda</taxon>
        <taxon>Insecta</taxon>
        <taxon>Pterygota</taxon>
        <taxon>Neoptera</taxon>
        <taxon>Endopterygota</taxon>
        <taxon>Hymenoptera</taxon>
        <taxon>Apocrita</taxon>
        <taxon>Aculeata</taxon>
        <taxon>Formicoidea</taxon>
        <taxon>Formicidae</taxon>
        <taxon>Myrmicinae</taxon>
        <taxon>Trachymyrmex</taxon>
    </lineage>
</organism>